<dbReference type="InterPro" id="IPR050613">
    <property type="entry name" value="Sec_Metabolite_Reg"/>
</dbReference>
<name>A3LUD9_PICST</name>
<accession>A3LUD9</accession>
<evidence type="ECO:0000256" key="4">
    <source>
        <dbReference type="SAM" id="MobiDB-lite"/>
    </source>
</evidence>
<dbReference type="PROSITE" id="PS00463">
    <property type="entry name" value="ZN2_CY6_FUNGAL_1"/>
    <property type="match status" value="1"/>
</dbReference>
<feature type="compositionally biased region" description="Polar residues" evidence="4">
    <location>
        <begin position="189"/>
        <end position="209"/>
    </location>
</feature>
<reference evidence="6 7" key="1">
    <citation type="journal article" date="2007" name="Nat. Biotechnol.">
        <title>Genome sequence of the lignocellulose-bioconverting and xylose-fermenting yeast Pichia stipitis.</title>
        <authorList>
            <person name="Jeffries T.W."/>
            <person name="Grigoriev I.V."/>
            <person name="Grimwood J."/>
            <person name="Laplaza J.M."/>
            <person name="Aerts A."/>
            <person name="Salamov A."/>
            <person name="Schmutz J."/>
            <person name="Lindquist E."/>
            <person name="Dehal P."/>
            <person name="Shapiro H."/>
            <person name="Jin Y.S."/>
            <person name="Passoth V."/>
            <person name="Richardson P.M."/>
        </authorList>
    </citation>
    <scope>NUCLEOTIDE SEQUENCE [LARGE SCALE GENOMIC DNA]</scope>
    <source>
        <strain evidence="7">ATCC 58785 / CBS 6054 / NBRC 10063 / NRRL Y-11545</strain>
    </source>
</reference>
<dbReference type="GO" id="GO:0000981">
    <property type="term" value="F:DNA-binding transcription factor activity, RNA polymerase II-specific"/>
    <property type="evidence" value="ECO:0007669"/>
    <property type="project" value="InterPro"/>
</dbReference>
<dbReference type="Proteomes" id="UP000002258">
    <property type="component" value="Chromosome 4"/>
</dbReference>
<protein>
    <submittedName>
        <fullName evidence="6">Fungal transcriptional regulatory protein</fullName>
    </submittedName>
</protein>
<evidence type="ECO:0000256" key="1">
    <source>
        <dbReference type="ARBA" id="ARBA00004123"/>
    </source>
</evidence>
<evidence type="ECO:0000313" key="6">
    <source>
        <dbReference type="EMBL" id="ABN66572.2"/>
    </source>
</evidence>
<keyword evidence="2" id="KW-0539">Nucleus</keyword>
<evidence type="ECO:0000256" key="3">
    <source>
        <dbReference type="SAM" id="Coils"/>
    </source>
</evidence>
<feature type="coiled-coil region" evidence="3">
    <location>
        <begin position="91"/>
        <end position="118"/>
    </location>
</feature>
<feature type="region of interest" description="Disordered" evidence="4">
    <location>
        <begin position="184"/>
        <end position="209"/>
    </location>
</feature>
<dbReference type="KEGG" id="pic:PICST_31732"/>
<dbReference type="PANTHER" id="PTHR31001">
    <property type="entry name" value="UNCHARACTERIZED TRANSCRIPTIONAL REGULATORY PROTEIN"/>
    <property type="match status" value="1"/>
</dbReference>
<dbReference type="AlphaFoldDB" id="A3LUD9"/>
<dbReference type="GO" id="GO:0008270">
    <property type="term" value="F:zinc ion binding"/>
    <property type="evidence" value="ECO:0007669"/>
    <property type="project" value="InterPro"/>
</dbReference>
<keyword evidence="3" id="KW-0175">Coiled coil</keyword>
<dbReference type="Gene3D" id="4.10.240.10">
    <property type="entry name" value="Zn(2)-C6 fungal-type DNA-binding domain"/>
    <property type="match status" value="1"/>
</dbReference>
<feature type="compositionally biased region" description="Polar residues" evidence="4">
    <location>
        <begin position="1045"/>
        <end position="1069"/>
    </location>
</feature>
<dbReference type="OrthoDB" id="435881at2759"/>
<dbReference type="GeneID" id="4838827"/>
<evidence type="ECO:0000256" key="2">
    <source>
        <dbReference type="ARBA" id="ARBA00023242"/>
    </source>
</evidence>
<dbReference type="eggNOG" id="ENOG502QSCH">
    <property type="taxonomic scope" value="Eukaryota"/>
</dbReference>
<dbReference type="GO" id="GO:0005634">
    <property type="term" value="C:nucleus"/>
    <property type="evidence" value="ECO:0007669"/>
    <property type="project" value="UniProtKB-SubCell"/>
</dbReference>
<dbReference type="InParanoid" id="A3LUD9"/>
<dbReference type="CDD" id="cd12148">
    <property type="entry name" value="fungal_TF_MHR"/>
    <property type="match status" value="1"/>
</dbReference>
<dbReference type="SMART" id="SM00066">
    <property type="entry name" value="GAL4"/>
    <property type="match status" value="1"/>
</dbReference>
<keyword evidence="7" id="KW-1185">Reference proteome</keyword>
<dbReference type="HOGENOM" id="CLU_262130_0_0_1"/>
<comment type="subcellular location">
    <subcellularLocation>
        <location evidence="1">Nucleus</location>
    </subcellularLocation>
</comment>
<feature type="region of interest" description="Disordered" evidence="4">
    <location>
        <begin position="1032"/>
        <end position="1069"/>
    </location>
</feature>
<dbReference type="Pfam" id="PF00172">
    <property type="entry name" value="Zn_clus"/>
    <property type="match status" value="1"/>
</dbReference>
<dbReference type="InterPro" id="IPR036864">
    <property type="entry name" value="Zn2-C6_fun-type_DNA-bd_sf"/>
</dbReference>
<evidence type="ECO:0000259" key="5">
    <source>
        <dbReference type="PROSITE" id="PS50048"/>
    </source>
</evidence>
<dbReference type="InterPro" id="IPR001138">
    <property type="entry name" value="Zn2Cys6_DnaBD"/>
</dbReference>
<feature type="domain" description="Zn(2)-C6 fungal-type" evidence="5">
    <location>
        <begin position="8"/>
        <end position="37"/>
    </location>
</feature>
<feature type="region of interest" description="Disordered" evidence="4">
    <location>
        <begin position="997"/>
        <end position="1020"/>
    </location>
</feature>
<dbReference type="CDD" id="cd00067">
    <property type="entry name" value="GAL4"/>
    <property type="match status" value="1"/>
</dbReference>
<dbReference type="RefSeq" id="XP_001384601.2">
    <property type="nucleotide sequence ID" value="XM_001384564.1"/>
</dbReference>
<organism evidence="6 7">
    <name type="scientific">Scheffersomyces stipitis (strain ATCC 58785 / CBS 6054 / NBRC 10063 / NRRL Y-11545)</name>
    <name type="common">Yeast</name>
    <name type="synonym">Pichia stipitis</name>
    <dbReference type="NCBI Taxonomy" id="322104"/>
    <lineage>
        <taxon>Eukaryota</taxon>
        <taxon>Fungi</taxon>
        <taxon>Dikarya</taxon>
        <taxon>Ascomycota</taxon>
        <taxon>Saccharomycotina</taxon>
        <taxon>Pichiomycetes</taxon>
        <taxon>Debaryomycetaceae</taxon>
        <taxon>Scheffersomyces</taxon>
    </lineage>
</organism>
<dbReference type="SUPFAM" id="SSF57701">
    <property type="entry name" value="Zn2/Cys6 DNA-binding domain"/>
    <property type="match status" value="1"/>
</dbReference>
<sequence>MTDILPISCISCRRKKIKCNKLKPCNQCIKRSIPCEFPPTFRNIKINEEELDFAATSSNMSRALENFPQQGFAAPQTGTIEHNSDATEASFVSLRSELDLLKNENLQLLQENLRLNQQISRTGIPNNPSMLKYQQPVPIVQEGRSEDLHAAPISIPPDQSETDEKFFFPQSDIYGIEAQFAKQRRASQAKENNTDGISKLQNVSSSTGSDITSHQALKKARMMFANTDVLDNSSTSSESKISAQWEKLNDDSSKESKGNNLIQQSLLKKKLPTLILALLKYDDPDFSSDSDTFQDLQRWNYNVIIRLVELFFEKNNYYGTFISQSKVFEFLKAYPNLKDKEWEYDDDLVLLYLILILSVQKLTPKEFLDLELLPASSSKNIRKFRNYLSKNILYNSFEKLRHNLINESSLTIQAYILCTEWLFLEHKFEECWSMMFHTCSIAYSIGLHVIGQVKRTPSLSIPERMSADKINESDETDNEEDDDRRKIWFALKNLTAQICSVLGRPNPISIQVNGQISELGNQKLSDKINYTTLKIGLSECLRLSNLMLIENFMIDFTIEEVLPLEEKFREEIAKLESVLNDDILRTNKTQGESEWNKVDQTNLLMDLITLYINRAKLLEPFLKKFEDQEKHNIIIERFVNSILQSFELLNYFVEIFLNQFFEKNTIPPRKRSSGNILAPKDEKIENQSSQQDVNSLIKFERVFRVYFPFLTSFIYQGIIVIFTFLHCKFKLFVNNNPSSLLNNELLKHIEINLNTLTNFDSRISTRLNCISKLWSANIRYLIDRVLIYIKMIYERQEDKFSQLSEKKRRRVSQNNLLSGDQDTNLKVFDFNTGRQSEQPLENTENPLESPELEYLYGFQFNDPFWLTNPENLPYYLSSPSDDDKYNNKLTPTKRSQPSTDSAISYGVGSMTVEPSLAKPISSQMPVPIHGDGMYSAPNLSTQQQNYGNLWPNSSAPSISQNVIQISQSQGQSFTVGFNQQLSLLFNQPTFGSHNSVYSGSTAGHIPSQQVSGQNPQVQLAHQQVIHPPIADPQIQEYRIQDQHQEPVQSRNPFRNTSRNMGSSGSDDSS</sequence>
<evidence type="ECO:0000313" key="7">
    <source>
        <dbReference type="Proteomes" id="UP000002258"/>
    </source>
</evidence>
<dbReference type="OMA" id="CEANDCS"/>
<gene>
    <name evidence="6" type="ORF">PICST_31732</name>
</gene>
<proteinExistence type="predicted"/>
<dbReference type="PANTHER" id="PTHR31001:SF88">
    <property type="entry name" value="TRANSCRIPTION FACTOR PDR3"/>
    <property type="match status" value="1"/>
</dbReference>
<dbReference type="EMBL" id="CP000498">
    <property type="protein sequence ID" value="ABN66572.2"/>
    <property type="molecule type" value="Genomic_DNA"/>
</dbReference>
<dbReference type="STRING" id="322104.A3LUD9"/>
<dbReference type="PROSITE" id="PS50048">
    <property type="entry name" value="ZN2_CY6_FUNGAL_2"/>
    <property type="match status" value="1"/>
</dbReference>